<sequence>MSQVTYKSEKVSKKRVMFENNTGSSVTVRGGWQVVYDQNQGTATDVDGERATRVQINDGNAKNYAGALTEEHDGKIVADGGTRLMDIYVPTADGQKVPIWTDQNCTIDVTILTLQDNSHVAGGVIEGRPIARAMQTVDRSSTAGLVQALLQTNVEGAEVSVRSRATTELPTAAIWDNFDLSAAKDDEFSGSYLRTDFTHGAEGMPTHKYVSATYAATADGKTDTEQIYMGPGATGELRFITVTDHQKACAQWNVPITISGGNPWGFEVRIKQSLITNTLANYVVGLAISQITLEDALTDAGAPIDGGILGFALKEADGNAIGVIYDESGQTQNEHDAAFAVPAADTYNTFGLYHNGTTIAMYLDGVASGTAISAVDIAAADFPTAAIFFPSLWLSAANAADFTVTMDWIQVFQPAA</sequence>
<accession>A0A0F9STW1</accession>
<protein>
    <submittedName>
        <fullName evidence="1">Uncharacterized protein</fullName>
    </submittedName>
</protein>
<dbReference type="AlphaFoldDB" id="A0A0F9STW1"/>
<gene>
    <name evidence="1" type="ORF">LCGC14_0411180</name>
</gene>
<evidence type="ECO:0000313" key="1">
    <source>
        <dbReference type="EMBL" id="KKN72405.1"/>
    </source>
</evidence>
<comment type="caution">
    <text evidence="1">The sequence shown here is derived from an EMBL/GenBank/DDBJ whole genome shotgun (WGS) entry which is preliminary data.</text>
</comment>
<reference evidence="1" key="1">
    <citation type="journal article" date="2015" name="Nature">
        <title>Complex archaea that bridge the gap between prokaryotes and eukaryotes.</title>
        <authorList>
            <person name="Spang A."/>
            <person name="Saw J.H."/>
            <person name="Jorgensen S.L."/>
            <person name="Zaremba-Niedzwiedzka K."/>
            <person name="Martijn J."/>
            <person name="Lind A.E."/>
            <person name="van Eijk R."/>
            <person name="Schleper C."/>
            <person name="Guy L."/>
            <person name="Ettema T.J."/>
        </authorList>
    </citation>
    <scope>NUCLEOTIDE SEQUENCE</scope>
</reference>
<dbReference type="EMBL" id="LAZR01000363">
    <property type="protein sequence ID" value="KKN72405.1"/>
    <property type="molecule type" value="Genomic_DNA"/>
</dbReference>
<name>A0A0F9STW1_9ZZZZ</name>
<proteinExistence type="predicted"/>
<organism evidence="1">
    <name type="scientific">marine sediment metagenome</name>
    <dbReference type="NCBI Taxonomy" id="412755"/>
    <lineage>
        <taxon>unclassified sequences</taxon>
        <taxon>metagenomes</taxon>
        <taxon>ecological metagenomes</taxon>
    </lineage>
</organism>